<reference evidence="9 10" key="2">
    <citation type="journal article" date="2011" name="ISME J.">
        <title>RNA-seq reveals cooperative metabolic interactions between two termite-gut spirochete species in co-culture.</title>
        <authorList>
            <person name="Rosenthal A.Z."/>
            <person name="Matson E.G."/>
            <person name="Eldar A."/>
            <person name="Leadbetter J.R."/>
        </authorList>
    </citation>
    <scope>NUCLEOTIDE SEQUENCE [LARGE SCALE GENOMIC DNA]</scope>
    <source>
        <strain evidence="10">ATCC BAA-888 / DSM 13862 / ZAS-9</strain>
    </source>
</reference>
<dbReference type="CDD" id="cd06261">
    <property type="entry name" value="TM_PBP2"/>
    <property type="match status" value="1"/>
</dbReference>
<keyword evidence="3" id="KW-1003">Cell membrane</keyword>
<evidence type="ECO:0000256" key="3">
    <source>
        <dbReference type="ARBA" id="ARBA00022475"/>
    </source>
</evidence>
<reference evidence="10" key="1">
    <citation type="submission" date="2009-12" db="EMBL/GenBank/DDBJ databases">
        <title>Complete sequence of Treponema azotonutricium strain ZAS-9.</title>
        <authorList>
            <person name="Tetu S.G."/>
            <person name="Matson E."/>
            <person name="Ren Q."/>
            <person name="Seshadri R."/>
            <person name="Elbourne L."/>
            <person name="Hassan K.A."/>
            <person name="Durkin A."/>
            <person name="Radune D."/>
            <person name="Mohamoud Y."/>
            <person name="Shay R."/>
            <person name="Jin S."/>
            <person name="Zhang X."/>
            <person name="Lucey K."/>
            <person name="Ballor N.R."/>
            <person name="Ottesen E."/>
            <person name="Rosenthal R."/>
            <person name="Allen A."/>
            <person name="Leadbetter J.R."/>
            <person name="Paulsen I.T."/>
        </authorList>
    </citation>
    <scope>NUCLEOTIDE SEQUENCE [LARGE SCALE GENOMIC DNA]</scope>
    <source>
        <strain evidence="10">ATCC BAA-888 / DSM 13862 / ZAS-9</strain>
    </source>
</reference>
<feature type="transmembrane region" description="Helical" evidence="7">
    <location>
        <begin position="108"/>
        <end position="129"/>
    </location>
</feature>
<dbReference type="InterPro" id="IPR051393">
    <property type="entry name" value="ABC_transporter_permease"/>
</dbReference>
<feature type="transmembrane region" description="Helical" evidence="7">
    <location>
        <begin position="12"/>
        <end position="40"/>
    </location>
</feature>
<keyword evidence="4 7" id="KW-0812">Transmembrane</keyword>
<dbReference type="eggNOG" id="COG1175">
    <property type="taxonomic scope" value="Bacteria"/>
</dbReference>
<dbReference type="EMBL" id="CP001841">
    <property type="protein sequence ID" value="AEF80894.1"/>
    <property type="molecule type" value="Genomic_DNA"/>
</dbReference>
<dbReference type="Gene3D" id="1.10.3720.10">
    <property type="entry name" value="MetI-like"/>
    <property type="match status" value="1"/>
</dbReference>
<evidence type="ECO:0000256" key="6">
    <source>
        <dbReference type="ARBA" id="ARBA00023136"/>
    </source>
</evidence>
<evidence type="ECO:0000313" key="10">
    <source>
        <dbReference type="Proteomes" id="UP000009222"/>
    </source>
</evidence>
<dbReference type="RefSeq" id="WP_015712905.1">
    <property type="nucleotide sequence ID" value="NC_015577.1"/>
</dbReference>
<name>F5YEE4_LEAAZ</name>
<keyword evidence="5 7" id="KW-1133">Transmembrane helix</keyword>
<feature type="transmembrane region" description="Helical" evidence="7">
    <location>
        <begin position="161"/>
        <end position="180"/>
    </location>
</feature>
<feature type="transmembrane region" description="Helical" evidence="7">
    <location>
        <begin position="201"/>
        <end position="223"/>
    </location>
</feature>
<dbReference type="AlphaFoldDB" id="F5YEE4"/>
<dbReference type="KEGG" id="taz:TREAZ_2626"/>
<dbReference type="HOGENOM" id="CLU_016047_0_2_12"/>
<dbReference type="GO" id="GO:0005886">
    <property type="term" value="C:plasma membrane"/>
    <property type="evidence" value="ECO:0007669"/>
    <property type="project" value="UniProtKB-SubCell"/>
</dbReference>
<dbReference type="PANTHER" id="PTHR30193:SF1">
    <property type="entry name" value="ABC TRANSPORTER PERMEASE PROTEIN YESP-RELATED"/>
    <property type="match status" value="1"/>
</dbReference>
<proteinExistence type="inferred from homology"/>
<dbReference type="Pfam" id="PF00528">
    <property type="entry name" value="BPD_transp_1"/>
    <property type="match status" value="1"/>
</dbReference>
<dbReference type="InterPro" id="IPR035906">
    <property type="entry name" value="MetI-like_sf"/>
</dbReference>
<evidence type="ECO:0000259" key="8">
    <source>
        <dbReference type="PROSITE" id="PS50928"/>
    </source>
</evidence>
<evidence type="ECO:0000256" key="5">
    <source>
        <dbReference type="ARBA" id="ARBA00022989"/>
    </source>
</evidence>
<dbReference type="SUPFAM" id="SSF161098">
    <property type="entry name" value="MetI-like"/>
    <property type="match status" value="1"/>
</dbReference>
<dbReference type="Proteomes" id="UP000009222">
    <property type="component" value="Chromosome"/>
</dbReference>
<evidence type="ECO:0000313" key="9">
    <source>
        <dbReference type="EMBL" id="AEF80894.1"/>
    </source>
</evidence>
<comment type="similarity">
    <text evidence="7">Belongs to the binding-protein-dependent transport system permease family.</text>
</comment>
<gene>
    <name evidence="9" type="ordered locus">TREAZ_2626</name>
</gene>
<evidence type="ECO:0000256" key="1">
    <source>
        <dbReference type="ARBA" id="ARBA00004651"/>
    </source>
</evidence>
<feature type="domain" description="ABC transmembrane type-1" evidence="8">
    <location>
        <begin position="71"/>
        <end position="282"/>
    </location>
</feature>
<dbReference type="GO" id="GO:0055085">
    <property type="term" value="P:transmembrane transport"/>
    <property type="evidence" value="ECO:0007669"/>
    <property type="project" value="InterPro"/>
</dbReference>
<dbReference type="PROSITE" id="PS50928">
    <property type="entry name" value="ABC_TM1"/>
    <property type="match status" value="1"/>
</dbReference>
<organism evidence="9 10">
    <name type="scientific">Leadbettera azotonutricia (strain ATCC BAA-888 / DSM 13862 / ZAS-9)</name>
    <name type="common">Treponema azotonutricium</name>
    <dbReference type="NCBI Taxonomy" id="545695"/>
    <lineage>
        <taxon>Bacteria</taxon>
        <taxon>Pseudomonadati</taxon>
        <taxon>Spirochaetota</taxon>
        <taxon>Spirochaetia</taxon>
        <taxon>Spirochaetales</taxon>
        <taxon>Breznakiellaceae</taxon>
        <taxon>Leadbettera</taxon>
    </lineage>
</organism>
<accession>F5YEE4</accession>
<keyword evidence="2 7" id="KW-0813">Transport</keyword>
<evidence type="ECO:0000256" key="7">
    <source>
        <dbReference type="RuleBase" id="RU363032"/>
    </source>
</evidence>
<sequence length="296" mass="33524">MKARSLTRMNNAAYLYLLPWLVGTVVLQLYPFVISFYYALCDYNPLRKPGFSGIGNYIELFTKDAEFWISLKVTLLYVIYTVPFKLLMSLFIAMLLNKAKKGIGILRTAYYLPSLFGGSVAVSILWRVMFMDQGMVNSWINLFGFPTVSFLGNPKTALPTLSLLEVWQFGSSMVMFLAALKQVPSALYEAARIDGAGRVKSFFSITLPYISPILFFCIIIQTINALQNFTSAFVITRGGPLKSTYMLGLKLYNDGFVFWRMGYASATSWLIFLLVALFTLGLFSSQKYWVFYSDQS</sequence>
<evidence type="ECO:0000256" key="2">
    <source>
        <dbReference type="ARBA" id="ARBA00022448"/>
    </source>
</evidence>
<comment type="subcellular location">
    <subcellularLocation>
        <location evidence="1 7">Cell membrane</location>
        <topology evidence="1 7">Multi-pass membrane protein</topology>
    </subcellularLocation>
</comment>
<keyword evidence="6 7" id="KW-0472">Membrane</keyword>
<evidence type="ECO:0000256" key="4">
    <source>
        <dbReference type="ARBA" id="ARBA00022692"/>
    </source>
</evidence>
<feature type="transmembrane region" description="Helical" evidence="7">
    <location>
        <begin position="261"/>
        <end position="283"/>
    </location>
</feature>
<dbReference type="InterPro" id="IPR000515">
    <property type="entry name" value="MetI-like"/>
</dbReference>
<dbReference type="PANTHER" id="PTHR30193">
    <property type="entry name" value="ABC TRANSPORTER PERMEASE PROTEIN"/>
    <property type="match status" value="1"/>
</dbReference>
<dbReference type="STRING" id="545695.TREAZ_2626"/>
<feature type="transmembrane region" description="Helical" evidence="7">
    <location>
        <begin position="75"/>
        <end position="96"/>
    </location>
</feature>
<protein>
    <submittedName>
        <fullName evidence="9">Inner membrane protein</fullName>
    </submittedName>
</protein>
<keyword evidence="10" id="KW-1185">Reference proteome</keyword>
<dbReference type="InParanoid" id="F5YEE4"/>